<proteinExistence type="predicted"/>
<comment type="caution">
    <text evidence="2">The sequence shown here is derived from an EMBL/GenBank/DDBJ whole genome shotgun (WGS) entry which is preliminary data.</text>
</comment>
<gene>
    <name evidence="2" type="ORF">B0I35DRAFT_57603</name>
</gene>
<reference evidence="2" key="1">
    <citation type="journal article" date="2021" name="Nat. Commun.">
        <title>Genetic determinants of endophytism in the Arabidopsis root mycobiome.</title>
        <authorList>
            <person name="Mesny F."/>
            <person name="Miyauchi S."/>
            <person name="Thiergart T."/>
            <person name="Pickel B."/>
            <person name="Atanasova L."/>
            <person name="Karlsson M."/>
            <person name="Huettel B."/>
            <person name="Barry K.W."/>
            <person name="Haridas S."/>
            <person name="Chen C."/>
            <person name="Bauer D."/>
            <person name="Andreopoulos W."/>
            <person name="Pangilinan J."/>
            <person name="LaButti K."/>
            <person name="Riley R."/>
            <person name="Lipzen A."/>
            <person name="Clum A."/>
            <person name="Drula E."/>
            <person name="Henrissat B."/>
            <person name="Kohler A."/>
            <person name="Grigoriev I.V."/>
            <person name="Martin F.M."/>
            <person name="Hacquard S."/>
        </authorList>
    </citation>
    <scope>NUCLEOTIDE SEQUENCE</scope>
    <source>
        <strain evidence="2">MPI-CAGE-CH-0235</strain>
    </source>
</reference>
<dbReference type="EMBL" id="JAGPNK010000010">
    <property type="protein sequence ID" value="KAH7312475.1"/>
    <property type="molecule type" value="Genomic_DNA"/>
</dbReference>
<accession>A0A8K0SQX5</accession>
<dbReference type="Proteomes" id="UP000813444">
    <property type="component" value="Unassembled WGS sequence"/>
</dbReference>
<protein>
    <submittedName>
        <fullName evidence="2">Uncharacterized protein</fullName>
    </submittedName>
</protein>
<feature type="region of interest" description="Disordered" evidence="1">
    <location>
        <begin position="175"/>
        <end position="201"/>
    </location>
</feature>
<evidence type="ECO:0000256" key="1">
    <source>
        <dbReference type="SAM" id="MobiDB-lite"/>
    </source>
</evidence>
<sequence length="201" mass="22716">MAREALRVELRLWLLPPLYRPRLVARIRPVSLHRHRQDRSHLCPTIQKGHRTRPWIFVLTHALLHPPSCAAGNATRRAGSGVYEFHTRRSKASPPAVEWPRPNLRSSFAPRVLAVASHHKLLRCMAPKLSAGAGDMLHSDVAQSRVLLQSPRGSRPDKTSLLPSHHVRRTAFILHPMGPQPGLGSRRPCARMHRQGTGRRR</sequence>
<evidence type="ECO:0000313" key="2">
    <source>
        <dbReference type="EMBL" id="KAH7312475.1"/>
    </source>
</evidence>
<organism evidence="2 3">
    <name type="scientific">Stachybotrys elegans</name>
    <dbReference type="NCBI Taxonomy" id="80388"/>
    <lineage>
        <taxon>Eukaryota</taxon>
        <taxon>Fungi</taxon>
        <taxon>Dikarya</taxon>
        <taxon>Ascomycota</taxon>
        <taxon>Pezizomycotina</taxon>
        <taxon>Sordariomycetes</taxon>
        <taxon>Hypocreomycetidae</taxon>
        <taxon>Hypocreales</taxon>
        <taxon>Stachybotryaceae</taxon>
        <taxon>Stachybotrys</taxon>
    </lineage>
</organism>
<keyword evidence="3" id="KW-1185">Reference proteome</keyword>
<dbReference type="AlphaFoldDB" id="A0A8K0SQX5"/>
<name>A0A8K0SQX5_9HYPO</name>
<evidence type="ECO:0000313" key="3">
    <source>
        <dbReference type="Proteomes" id="UP000813444"/>
    </source>
</evidence>
<feature type="compositionally biased region" description="Basic residues" evidence="1">
    <location>
        <begin position="188"/>
        <end position="201"/>
    </location>
</feature>